<accession>A0ABV1KWW9</accession>
<evidence type="ECO:0000256" key="1">
    <source>
        <dbReference type="SAM" id="MobiDB-lite"/>
    </source>
</evidence>
<evidence type="ECO:0000313" key="2">
    <source>
        <dbReference type="EMBL" id="MEQ4484569.1"/>
    </source>
</evidence>
<comment type="caution">
    <text evidence="2">The sequence shown here is derived from an EMBL/GenBank/DDBJ whole genome shotgun (WGS) entry which is preliminary data.</text>
</comment>
<dbReference type="EMBL" id="JASKHM010000011">
    <property type="protein sequence ID" value="MEQ4484569.1"/>
    <property type="molecule type" value="Genomic_DNA"/>
</dbReference>
<keyword evidence="3" id="KW-1185">Reference proteome</keyword>
<reference evidence="2 3" key="1">
    <citation type="journal article" date="2023" name="Genome Announc.">
        <title>Pan-Genome Analyses of the Genus Cohnella and Proposal of the Novel Species Cohnella silvisoli sp. nov., Isolated from Forest Soil.</title>
        <authorList>
            <person name="Wang C."/>
            <person name="Mao L."/>
            <person name="Bao G."/>
            <person name="Zhu H."/>
        </authorList>
    </citation>
    <scope>NUCLEOTIDE SEQUENCE [LARGE SCALE GENOMIC DNA]</scope>
    <source>
        <strain evidence="2 3">NL03-T5-1</strain>
    </source>
</reference>
<proteinExistence type="predicted"/>
<gene>
    <name evidence="2" type="ORF">QJS35_19400</name>
</gene>
<evidence type="ECO:0000313" key="3">
    <source>
        <dbReference type="Proteomes" id="UP001493487"/>
    </source>
</evidence>
<name>A0ABV1KWW9_9BACL</name>
<protein>
    <submittedName>
        <fullName evidence="2">Uncharacterized protein</fullName>
    </submittedName>
</protein>
<sequence length="56" mass="6537">MKTSASQQMLLHDNDSFPMLRRTNGRNITSRTSANNRDIIDIGLIYTRHDPHLLHY</sequence>
<feature type="region of interest" description="Disordered" evidence="1">
    <location>
        <begin position="1"/>
        <end position="31"/>
    </location>
</feature>
<organism evidence="2 3">
    <name type="scientific">Cohnella silvisoli</name>
    <dbReference type="NCBI Taxonomy" id="2873699"/>
    <lineage>
        <taxon>Bacteria</taxon>
        <taxon>Bacillati</taxon>
        <taxon>Bacillota</taxon>
        <taxon>Bacilli</taxon>
        <taxon>Bacillales</taxon>
        <taxon>Paenibacillaceae</taxon>
        <taxon>Cohnella</taxon>
    </lineage>
</organism>
<dbReference type="Proteomes" id="UP001493487">
    <property type="component" value="Unassembled WGS sequence"/>
</dbReference>